<dbReference type="EMBL" id="CP130318">
    <property type="protein sequence ID" value="WNQ11445.1"/>
    <property type="molecule type" value="Genomic_DNA"/>
</dbReference>
<keyword evidence="2" id="KW-1185">Reference proteome</keyword>
<evidence type="ECO:0008006" key="3">
    <source>
        <dbReference type="Google" id="ProtNLM"/>
    </source>
</evidence>
<gene>
    <name evidence="1" type="ORF">MJA45_28270</name>
</gene>
<sequence>MFAYVGNGAYCYANSTSMLLAPMGEPISPSLIEVLTGVGLGAVWFEEDNMIFFSNGIPHQGVSKALDLLGFTYKECSGKEERGWIEQLSAELREHPILMGPLDMGFLSYLPNHPYLHGCDHYVLAFGLEDGWVRLHDPAGYPFAALPVHDLIRASRTSRLQYRLYPNDLTYHYWTAPVRLRQRTSIEMYREAIPYFQEVYTNADRLALEHGWITGTGAFAALSRHVQGGKMDPGLQGHLTHFAFQVGARRALDFSEFFQSYNRQLSELKGRQAEWFGSCHSLAVRGDWHAVGEAVRSLGELEQEFRELLFRE</sequence>
<evidence type="ECO:0000313" key="2">
    <source>
        <dbReference type="Proteomes" id="UP001305702"/>
    </source>
</evidence>
<proteinExistence type="predicted"/>
<name>A0AA96LDQ8_9BACL</name>
<accession>A0AA96LDQ8</accession>
<dbReference type="AlphaFoldDB" id="A0AA96LDQ8"/>
<protein>
    <recommendedName>
        <fullName evidence="3">Butirosin biosynthesis protein H N-terminal domain-containing protein</fullName>
    </recommendedName>
</protein>
<dbReference type="KEGG" id="paun:MJA45_28270"/>
<dbReference type="RefSeq" id="WP_315605221.1">
    <property type="nucleotide sequence ID" value="NZ_CP130318.1"/>
</dbReference>
<organism evidence="1 2">
    <name type="scientific">Paenibacillus aurantius</name>
    <dbReference type="NCBI Taxonomy" id="2918900"/>
    <lineage>
        <taxon>Bacteria</taxon>
        <taxon>Bacillati</taxon>
        <taxon>Bacillota</taxon>
        <taxon>Bacilli</taxon>
        <taxon>Bacillales</taxon>
        <taxon>Paenibacillaceae</taxon>
        <taxon>Paenibacillus</taxon>
    </lineage>
</organism>
<dbReference type="Proteomes" id="UP001305702">
    <property type="component" value="Chromosome"/>
</dbReference>
<reference evidence="1 2" key="1">
    <citation type="submission" date="2022-02" db="EMBL/GenBank/DDBJ databases">
        <title>Paenibacillus sp. MBLB1776 Whole Genome Shotgun Sequencing.</title>
        <authorList>
            <person name="Hwang C.Y."/>
            <person name="Cho E.-S."/>
            <person name="Seo M.-J."/>
        </authorList>
    </citation>
    <scope>NUCLEOTIDE SEQUENCE [LARGE SCALE GENOMIC DNA]</scope>
    <source>
        <strain evidence="1 2">MBLB1776</strain>
    </source>
</reference>
<evidence type="ECO:0000313" key="1">
    <source>
        <dbReference type="EMBL" id="WNQ11445.1"/>
    </source>
</evidence>